<accession>A0AAN9C220</accession>
<sequence>MNKGEESEKESANRHVHLAQKNSSKMPGNKPVLPLHGESDSKTKSIPLLWYFALAFMVFVYGSYGVLMNLSKEKGKIPFSSSALNLIIETIKFLVAVSLLTFETSREKTWTWPTWRQALPFAVPAVLYSINNNLSVLMQVHMDPATYQVLGNLKIVTTAILYRLILKRPLRVQQWISIGLLTTAGFCDSFGSLVDKEDINLRSQHITLTGLAIILTYCFISAMAGVYTEYILKKDIDTSLHLQNMMLYSFTITLNFGGWVLTQSYAEREEGASFQLFKGFSIYAWLIIFTQAFNGLGMSVVFKHGSNLVRLFVISCAMVVSTTLSILVLDFTLNVLYFVTLFLVIVAIYLYYR</sequence>
<keyword evidence="10" id="KW-1185">Reference proteome</keyword>
<dbReference type="InterPro" id="IPR037185">
    <property type="entry name" value="EmrE-like"/>
</dbReference>
<organism evidence="9 10">
    <name type="scientific">Littorina saxatilis</name>
    <dbReference type="NCBI Taxonomy" id="31220"/>
    <lineage>
        <taxon>Eukaryota</taxon>
        <taxon>Metazoa</taxon>
        <taxon>Spiralia</taxon>
        <taxon>Lophotrochozoa</taxon>
        <taxon>Mollusca</taxon>
        <taxon>Gastropoda</taxon>
        <taxon>Caenogastropoda</taxon>
        <taxon>Littorinimorpha</taxon>
        <taxon>Littorinoidea</taxon>
        <taxon>Littorinidae</taxon>
        <taxon>Littorina</taxon>
    </lineage>
</organism>
<dbReference type="GO" id="GO:0015165">
    <property type="term" value="F:pyrimidine nucleotide-sugar transmembrane transporter activity"/>
    <property type="evidence" value="ECO:0007669"/>
    <property type="project" value="InterPro"/>
</dbReference>
<feature type="compositionally biased region" description="Basic and acidic residues" evidence="7">
    <location>
        <begin position="1"/>
        <end position="13"/>
    </location>
</feature>
<proteinExistence type="inferred from homology"/>
<dbReference type="Pfam" id="PF04142">
    <property type="entry name" value="Nuc_sug_transp"/>
    <property type="match status" value="1"/>
</dbReference>
<evidence type="ECO:0000256" key="8">
    <source>
        <dbReference type="SAM" id="Phobius"/>
    </source>
</evidence>
<protein>
    <recommendedName>
        <fullName evidence="11">UDP-sugar transporter protein SLC35A4</fullName>
    </recommendedName>
</protein>
<evidence type="ECO:0000313" key="9">
    <source>
        <dbReference type="EMBL" id="KAK7115329.1"/>
    </source>
</evidence>
<keyword evidence="3" id="KW-0813">Transport</keyword>
<dbReference type="EMBL" id="JBAMIC010000001">
    <property type="protein sequence ID" value="KAK7115329.1"/>
    <property type="molecule type" value="Genomic_DNA"/>
</dbReference>
<evidence type="ECO:0000256" key="6">
    <source>
        <dbReference type="ARBA" id="ARBA00023136"/>
    </source>
</evidence>
<dbReference type="GO" id="GO:0000139">
    <property type="term" value="C:Golgi membrane"/>
    <property type="evidence" value="ECO:0007669"/>
    <property type="project" value="InterPro"/>
</dbReference>
<gene>
    <name evidence="9" type="ORF">V1264_001217</name>
</gene>
<keyword evidence="3" id="KW-0762">Sugar transport</keyword>
<feature type="transmembrane region" description="Helical" evidence="8">
    <location>
        <begin position="309"/>
        <end position="329"/>
    </location>
</feature>
<comment type="caution">
    <text evidence="9">The sequence shown here is derived from an EMBL/GenBank/DDBJ whole genome shotgun (WGS) entry which is preliminary data.</text>
</comment>
<comment type="similarity">
    <text evidence="2">Belongs to the nucleotide-sugar transporter family. SLC35A subfamily.</text>
</comment>
<evidence type="ECO:0000256" key="3">
    <source>
        <dbReference type="ARBA" id="ARBA00022597"/>
    </source>
</evidence>
<feature type="transmembrane region" description="Helical" evidence="8">
    <location>
        <begin position="145"/>
        <end position="166"/>
    </location>
</feature>
<feature type="transmembrane region" description="Helical" evidence="8">
    <location>
        <begin position="48"/>
        <end position="70"/>
    </location>
</feature>
<evidence type="ECO:0000256" key="4">
    <source>
        <dbReference type="ARBA" id="ARBA00022692"/>
    </source>
</evidence>
<dbReference type="InterPro" id="IPR007271">
    <property type="entry name" value="Nuc_sug_transpt"/>
</dbReference>
<dbReference type="NCBIfam" id="TIGR00803">
    <property type="entry name" value="nst"/>
    <property type="match status" value="1"/>
</dbReference>
<keyword evidence="5 8" id="KW-1133">Transmembrane helix</keyword>
<name>A0AAN9C220_9CAEN</name>
<evidence type="ECO:0000313" key="10">
    <source>
        <dbReference type="Proteomes" id="UP001374579"/>
    </source>
</evidence>
<feature type="transmembrane region" description="Helical" evidence="8">
    <location>
        <begin position="282"/>
        <end position="302"/>
    </location>
</feature>
<feature type="transmembrane region" description="Helical" evidence="8">
    <location>
        <begin position="82"/>
        <end position="102"/>
    </location>
</feature>
<evidence type="ECO:0000256" key="2">
    <source>
        <dbReference type="ARBA" id="ARBA00009976"/>
    </source>
</evidence>
<comment type="subcellular location">
    <subcellularLocation>
        <location evidence="1">Membrane</location>
        <topology evidence="1">Multi-pass membrane protein</topology>
    </subcellularLocation>
</comment>
<feature type="transmembrane region" description="Helical" evidence="8">
    <location>
        <begin position="206"/>
        <end position="232"/>
    </location>
</feature>
<dbReference type="Proteomes" id="UP001374579">
    <property type="component" value="Unassembled WGS sequence"/>
</dbReference>
<dbReference type="PANTHER" id="PTHR10231">
    <property type="entry name" value="NUCLEOTIDE-SUGAR TRANSMEMBRANE TRANSPORTER"/>
    <property type="match status" value="1"/>
</dbReference>
<dbReference type="PIRSF" id="PIRSF005799">
    <property type="entry name" value="UDP-gal_transpt"/>
    <property type="match status" value="1"/>
</dbReference>
<evidence type="ECO:0000256" key="7">
    <source>
        <dbReference type="SAM" id="MobiDB-lite"/>
    </source>
</evidence>
<feature type="transmembrane region" description="Helical" evidence="8">
    <location>
        <begin position="175"/>
        <end position="194"/>
    </location>
</feature>
<dbReference type="SUPFAM" id="SSF103481">
    <property type="entry name" value="Multidrug resistance efflux transporter EmrE"/>
    <property type="match status" value="1"/>
</dbReference>
<feature type="region of interest" description="Disordered" evidence="7">
    <location>
        <begin position="1"/>
        <end position="36"/>
    </location>
</feature>
<reference evidence="9 10" key="1">
    <citation type="submission" date="2024-02" db="EMBL/GenBank/DDBJ databases">
        <title>Chromosome-scale genome assembly of the rough periwinkle Littorina saxatilis.</title>
        <authorList>
            <person name="De Jode A."/>
            <person name="Faria R."/>
            <person name="Formenti G."/>
            <person name="Sims Y."/>
            <person name="Smith T.P."/>
            <person name="Tracey A."/>
            <person name="Wood J.M.D."/>
            <person name="Zagrodzka Z.B."/>
            <person name="Johannesson K."/>
            <person name="Butlin R.K."/>
            <person name="Leder E.H."/>
        </authorList>
    </citation>
    <scope>NUCLEOTIDE SEQUENCE [LARGE SCALE GENOMIC DNA]</scope>
    <source>
        <strain evidence="9">Snail1</strain>
        <tissue evidence="9">Muscle</tissue>
    </source>
</reference>
<keyword evidence="4 8" id="KW-0812">Transmembrane</keyword>
<evidence type="ECO:0008006" key="11">
    <source>
        <dbReference type="Google" id="ProtNLM"/>
    </source>
</evidence>
<feature type="transmembrane region" description="Helical" evidence="8">
    <location>
        <begin position="335"/>
        <end position="352"/>
    </location>
</feature>
<evidence type="ECO:0000256" key="5">
    <source>
        <dbReference type="ARBA" id="ARBA00022989"/>
    </source>
</evidence>
<keyword evidence="6 8" id="KW-0472">Membrane</keyword>
<evidence type="ECO:0000256" key="1">
    <source>
        <dbReference type="ARBA" id="ARBA00004141"/>
    </source>
</evidence>
<feature type="transmembrane region" description="Helical" evidence="8">
    <location>
        <begin position="244"/>
        <end position="262"/>
    </location>
</feature>
<dbReference type="AlphaFoldDB" id="A0AAN9C220"/>